<accession>A0A8T0TVR5</accession>
<feature type="compositionally biased region" description="Basic and acidic residues" evidence="1">
    <location>
        <begin position="238"/>
        <end position="253"/>
    </location>
</feature>
<dbReference type="PANTHER" id="PTHR12466:SF8">
    <property type="entry name" value="PARAFIBROMIN"/>
    <property type="match status" value="1"/>
</dbReference>
<keyword evidence="4" id="KW-1185">Reference proteome</keyword>
<dbReference type="InterPro" id="IPR032041">
    <property type="entry name" value="Cdc73_N"/>
</dbReference>
<dbReference type="EMBL" id="CM029043">
    <property type="protein sequence ID" value="KAG2613315.1"/>
    <property type="molecule type" value="Genomic_DNA"/>
</dbReference>
<organism evidence="3 4">
    <name type="scientific">Panicum virgatum</name>
    <name type="common">Blackwell switchgrass</name>
    <dbReference type="NCBI Taxonomy" id="38727"/>
    <lineage>
        <taxon>Eukaryota</taxon>
        <taxon>Viridiplantae</taxon>
        <taxon>Streptophyta</taxon>
        <taxon>Embryophyta</taxon>
        <taxon>Tracheophyta</taxon>
        <taxon>Spermatophyta</taxon>
        <taxon>Magnoliopsida</taxon>
        <taxon>Liliopsida</taxon>
        <taxon>Poales</taxon>
        <taxon>Poaceae</taxon>
        <taxon>PACMAD clade</taxon>
        <taxon>Panicoideae</taxon>
        <taxon>Panicodae</taxon>
        <taxon>Paniceae</taxon>
        <taxon>Panicinae</taxon>
        <taxon>Panicum</taxon>
        <taxon>Panicum sect. Hiantes</taxon>
    </lineage>
</organism>
<evidence type="ECO:0000313" key="4">
    <source>
        <dbReference type="Proteomes" id="UP000823388"/>
    </source>
</evidence>
<evidence type="ECO:0000256" key="1">
    <source>
        <dbReference type="SAM" id="MobiDB-lite"/>
    </source>
</evidence>
<feature type="domain" description="Paf1 complex subunit Cdc73 N-terminal" evidence="2">
    <location>
        <begin position="2"/>
        <end position="105"/>
    </location>
</feature>
<dbReference type="GO" id="GO:0016593">
    <property type="term" value="C:Cdc73/Paf1 complex"/>
    <property type="evidence" value="ECO:0007669"/>
    <property type="project" value="InterPro"/>
</dbReference>
<dbReference type="GO" id="GO:0032968">
    <property type="term" value="P:positive regulation of transcription elongation by RNA polymerase II"/>
    <property type="evidence" value="ECO:0007669"/>
    <property type="project" value="TreeGrafter"/>
</dbReference>
<feature type="compositionally biased region" description="Low complexity" evidence="1">
    <location>
        <begin position="131"/>
        <end position="168"/>
    </location>
</feature>
<dbReference type="Pfam" id="PF16050">
    <property type="entry name" value="CDC73_N"/>
    <property type="match status" value="1"/>
</dbReference>
<dbReference type="GO" id="GO:0000993">
    <property type="term" value="F:RNA polymerase II complex binding"/>
    <property type="evidence" value="ECO:0007669"/>
    <property type="project" value="TreeGrafter"/>
</dbReference>
<gene>
    <name evidence="3" type="ORF">PVAP13_4KG341900</name>
</gene>
<dbReference type="Proteomes" id="UP000823388">
    <property type="component" value="Chromosome 4K"/>
</dbReference>
<comment type="caution">
    <text evidence="3">The sequence shown here is derived from an EMBL/GenBank/DDBJ whole genome shotgun (WGS) entry which is preliminary data.</text>
</comment>
<sequence>MDPLSVLRDYAARNELDKIIFSGDDYTFPANPPTAFTSKQSNRPYPLSAAVFLAQHHDLKHTDFIQAARLRRIPPVSLPDRKTFLDFLRFGHNSLPSADPLLPSAFAPPETHLHPPSPPPTSPPRGRKSARSSARSRTATRSSTPAAATSSPSSRPPCAARTSSARPAPRTRRHPPAPTPPPARPPSPSHGRGQGPGRRRRAQRLADADYDLQRQGVPRGRGVRAQRGEDAGDQGRQAGERHGAEEADSRGEGGRGWGCRLIRGKGQAGFAQVGRLGAGGGRVCARQGVAVQGLALQGSCRDLQQSYWFLCALRR</sequence>
<feature type="region of interest" description="Disordered" evidence="1">
    <location>
        <begin position="101"/>
        <end position="254"/>
    </location>
</feature>
<dbReference type="GO" id="GO:0006368">
    <property type="term" value="P:transcription elongation by RNA polymerase II"/>
    <property type="evidence" value="ECO:0007669"/>
    <property type="project" value="InterPro"/>
</dbReference>
<evidence type="ECO:0000259" key="2">
    <source>
        <dbReference type="Pfam" id="PF16050"/>
    </source>
</evidence>
<evidence type="ECO:0000313" key="3">
    <source>
        <dbReference type="EMBL" id="KAG2613315.1"/>
    </source>
</evidence>
<dbReference type="AlphaFoldDB" id="A0A8T0TVR5"/>
<dbReference type="PANTHER" id="PTHR12466">
    <property type="entry name" value="CDC73 DOMAIN PROTEIN"/>
    <property type="match status" value="1"/>
</dbReference>
<protein>
    <recommendedName>
        <fullName evidence="2">Paf1 complex subunit Cdc73 N-terminal domain-containing protein</fullName>
    </recommendedName>
</protein>
<proteinExistence type="predicted"/>
<dbReference type="InterPro" id="IPR007852">
    <property type="entry name" value="Cdc73/Parafibromin"/>
</dbReference>
<reference evidence="3 4" key="1">
    <citation type="submission" date="2020-05" db="EMBL/GenBank/DDBJ databases">
        <title>WGS assembly of Panicum virgatum.</title>
        <authorList>
            <person name="Lovell J.T."/>
            <person name="Jenkins J."/>
            <person name="Shu S."/>
            <person name="Juenger T.E."/>
            <person name="Schmutz J."/>
        </authorList>
    </citation>
    <scope>NUCLEOTIDE SEQUENCE</scope>
    <source>
        <strain evidence="3">AP13</strain>
        <strain evidence="4">cv. AP13</strain>
    </source>
</reference>
<name>A0A8T0TVR5_PANVG</name>
<feature type="compositionally biased region" description="Low complexity" evidence="1">
    <location>
        <begin position="213"/>
        <end position="225"/>
    </location>
</feature>
<dbReference type="EMBL" id="CM029043">
    <property type="protein sequence ID" value="KAG2613316.1"/>
    <property type="molecule type" value="Genomic_DNA"/>
</dbReference>
<feature type="compositionally biased region" description="Pro residues" evidence="1">
    <location>
        <begin position="176"/>
        <end position="188"/>
    </location>
</feature>